<dbReference type="PANTHER" id="PTHR32154">
    <property type="entry name" value="PYRUVATE-FLAVODOXIN OXIDOREDUCTASE-RELATED"/>
    <property type="match status" value="1"/>
</dbReference>
<name>A0A1C0AAR7_9FIRM</name>
<evidence type="ECO:0000313" key="5">
    <source>
        <dbReference type="Proteomes" id="UP000093514"/>
    </source>
</evidence>
<dbReference type="EMBL" id="LWDV01000008">
    <property type="protein sequence ID" value="OCL27376.1"/>
    <property type="molecule type" value="Genomic_DNA"/>
</dbReference>
<dbReference type="PANTHER" id="PTHR32154:SF20">
    <property type="entry name" value="2-OXOGLUTARATE OXIDOREDUCTASE SUBUNIT KORA"/>
    <property type="match status" value="1"/>
</dbReference>
<dbReference type="Proteomes" id="UP000093514">
    <property type="component" value="Unassembled WGS sequence"/>
</dbReference>
<dbReference type="SUPFAM" id="SSF52518">
    <property type="entry name" value="Thiamin diphosphate-binding fold (THDP-binding)"/>
    <property type="match status" value="1"/>
</dbReference>
<dbReference type="InterPro" id="IPR002880">
    <property type="entry name" value="Pyrv_Fd/Flavodoxin_OxRdtase_N"/>
</dbReference>
<feature type="domain" description="Pyruvate flavodoxin/ferredoxin oxidoreductase pyrimidine binding" evidence="3">
    <location>
        <begin position="206"/>
        <end position="445"/>
    </location>
</feature>
<dbReference type="GO" id="GO:0006979">
    <property type="term" value="P:response to oxidative stress"/>
    <property type="evidence" value="ECO:0007669"/>
    <property type="project" value="TreeGrafter"/>
</dbReference>
<dbReference type="InterPro" id="IPR019752">
    <property type="entry name" value="Pyrv/ketoisovalerate_OxRed_cat"/>
</dbReference>
<evidence type="ECO:0000259" key="2">
    <source>
        <dbReference type="Pfam" id="PF01558"/>
    </source>
</evidence>
<organism evidence="4 5">
    <name type="scientific">Orenia metallireducens</name>
    <dbReference type="NCBI Taxonomy" id="1413210"/>
    <lineage>
        <taxon>Bacteria</taxon>
        <taxon>Bacillati</taxon>
        <taxon>Bacillota</taxon>
        <taxon>Clostridia</taxon>
        <taxon>Halanaerobiales</taxon>
        <taxon>Halobacteroidaceae</taxon>
        <taxon>Orenia</taxon>
    </lineage>
</organism>
<dbReference type="InterPro" id="IPR009014">
    <property type="entry name" value="Transketo_C/PFOR_II"/>
</dbReference>
<feature type="domain" description="Pyruvate/ketoisovalerate oxidoreductase catalytic" evidence="2">
    <location>
        <begin position="11"/>
        <end position="174"/>
    </location>
</feature>
<keyword evidence="1" id="KW-0560">Oxidoreductase</keyword>
<protein>
    <submittedName>
        <fullName evidence="4">2-oxoacid:ferredoxin oxidoreductase subunit alpha</fullName>
    </submittedName>
</protein>
<dbReference type="Gene3D" id="3.40.920.10">
    <property type="entry name" value="Pyruvate-ferredoxin oxidoreductase, PFOR, domain III"/>
    <property type="match status" value="1"/>
</dbReference>
<dbReference type="RefSeq" id="WP_068717192.1">
    <property type="nucleotide sequence ID" value="NZ_LWDV01000008.1"/>
</dbReference>
<dbReference type="Gene3D" id="3.40.50.970">
    <property type="match status" value="1"/>
</dbReference>
<dbReference type="AlphaFoldDB" id="A0A1C0AAR7"/>
<sequence>MDFNLVIAGEAGQGLNTLNFVLSKILFKSGFHIYSTKNYESRVRGGHNFMKIRFGDEKITAPKDEQDILLALNKASIEIHQDYVKDDGIMIYNGESYEGELREKNQDKEIFSLEAALIAQDIGNGRVANTVFVGVLLKLLGMNLKIAEEVLDEYFRRAEDIKQMNIDALHKGYEKAEVAKRRFEMPEVTPRDNQILINGNQAIGMGAAVAGVQFYSAYPMTPATGVMNYLAKRQNDLGIVVEQAEDEIAAIMMALGGSYSGIRSMTGSSGGGFALMTEAVSFAGIAELPIVIVDVQRPGPATGLPTRTEQADLLFTINAGHGDFPKMVIAVKDAEDAFYQTFRAVNLAEKYQIPVILLSDQFLADAEVNVDAFDLEELENYNGFISDKEAKNITDYRRYAFSDDGVSPMAYPGQLEDDIVLIDSDEHDEHGHIIEDAETRVKMVDKRFDKIDKLIMEDLEEPEYVGPENIDYLLIGWGSTYGPLQEARELLEQDGHDVGLLTFSDVWPLPIEELEDKIDGPTSIIVENNGTAQFSRLISAETGIMINHELVKYNGRPFTAHEIYEAIQEEVID</sequence>
<dbReference type="InterPro" id="IPR029061">
    <property type="entry name" value="THDP-binding"/>
</dbReference>
<reference evidence="4 5" key="2">
    <citation type="submission" date="2016-08" db="EMBL/GenBank/DDBJ databases">
        <title>Orenia metallireducens sp. nov. strain Z6, a Novel Metal-reducing Firmicute from the Deep Subsurface.</title>
        <authorList>
            <person name="Maxim B.I."/>
            <person name="Kenneth K."/>
            <person name="Flynn T.M."/>
            <person name="Oloughlin E.J."/>
            <person name="Locke R.A."/>
            <person name="Weber J.R."/>
            <person name="Egan S.M."/>
            <person name="Mackie R.I."/>
            <person name="Cann I.K."/>
        </authorList>
    </citation>
    <scope>NUCLEOTIDE SEQUENCE [LARGE SCALE GENOMIC DNA]</scope>
    <source>
        <strain evidence="4 5">Z6</strain>
    </source>
</reference>
<comment type="caution">
    <text evidence="4">The sequence shown here is derived from an EMBL/GenBank/DDBJ whole genome shotgun (WGS) entry which is preliminary data.</text>
</comment>
<dbReference type="FunFam" id="3.40.50.970:FF:000022">
    <property type="entry name" value="2-oxoglutarate ferredoxin oxidoreductase alpha subunit"/>
    <property type="match status" value="1"/>
</dbReference>
<accession>A0A1C0AAR7</accession>
<proteinExistence type="predicted"/>
<evidence type="ECO:0000256" key="1">
    <source>
        <dbReference type="ARBA" id="ARBA00023002"/>
    </source>
</evidence>
<reference evidence="5" key="1">
    <citation type="submission" date="2016-07" db="EMBL/GenBank/DDBJ databases">
        <authorList>
            <person name="Florea S."/>
            <person name="Webb J.S."/>
            <person name="Jaromczyk J."/>
            <person name="Schardl C.L."/>
        </authorList>
    </citation>
    <scope>NUCLEOTIDE SEQUENCE [LARGE SCALE GENOMIC DNA]</scope>
    <source>
        <strain evidence="5">Z6</strain>
    </source>
</reference>
<dbReference type="SUPFAM" id="SSF53323">
    <property type="entry name" value="Pyruvate-ferredoxin oxidoreductase, PFOR, domain III"/>
    <property type="match status" value="1"/>
</dbReference>
<dbReference type="Pfam" id="PF01558">
    <property type="entry name" value="POR"/>
    <property type="match status" value="1"/>
</dbReference>
<dbReference type="SUPFAM" id="SSF52922">
    <property type="entry name" value="TK C-terminal domain-like"/>
    <property type="match status" value="1"/>
</dbReference>
<dbReference type="Gene3D" id="3.40.50.920">
    <property type="match status" value="1"/>
</dbReference>
<dbReference type="InterPro" id="IPR050722">
    <property type="entry name" value="Pyruvate:ferred/Flavod_OxRd"/>
</dbReference>
<dbReference type="InterPro" id="IPR002869">
    <property type="entry name" value="Pyrv_flavodox_OxRed_cen"/>
</dbReference>
<dbReference type="GO" id="GO:0016903">
    <property type="term" value="F:oxidoreductase activity, acting on the aldehyde or oxo group of donors"/>
    <property type="evidence" value="ECO:0007669"/>
    <property type="project" value="InterPro"/>
</dbReference>
<dbReference type="CDD" id="cd07034">
    <property type="entry name" value="TPP_PYR_PFOR_IOR-alpha_like"/>
    <property type="match status" value="1"/>
</dbReference>
<dbReference type="Pfam" id="PF01855">
    <property type="entry name" value="POR_N"/>
    <property type="match status" value="1"/>
</dbReference>
<dbReference type="OrthoDB" id="9794954at2"/>
<dbReference type="NCBIfam" id="TIGR03710">
    <property type="entry name" value="OAFO_sf"/>
    <property type="match status" value="1"/>
</dbReference>
<evidence type="ECO:0000313" key="4">
    <source>
        <dbReference type="EMBL" id="OCL27376.1"/>
    </source>
</evidence>
<keyword evidence="5" id="KW-1185">Reference proteome</keyword>
<evidence type="ECO:0000259" key="3">
    <source>
        <dbReference type="Pfam" id="PF01855"/>
    </source>
</evidence>
<dbReference type="InterPro" id="IPR022367">
    <property type="entry name" value="2-oxoacid/accept_OxRdtase_asu"/>
</dbReference>
<gene>
    <name evidence="4" type="ORF">U472_07925</name>
</gene>